<comment type="caution">
    <text evidence="2">The sequence shown here is derived from an EMBL/GenBank/DDBJ whole genome shotgun (WGS) entry which is preliminary data.</text>
</comment>
<accession>A0A318SGU3</accession>
<evidence type="ECO:0000313" key="2">
    <source>
        <dbReference type="EMBL" id="PYE49494.1"/>
    </source>
</evidence>
<dbReference type="InterPro" id="IPR025643">
    <property type="entry name" value="R2K_3"/>
</dbReference>
<dbReference type="AlphaFoldDB" id="A0A318SGU3"/>
<gene>
    <name evidence="2" type="ORF">DES52_12240</name>
</gene>
<proteinExistence type="predicted"/>
<evidence type="ECO:0000313" key="3">
    <source>
        <dbReference type="Proteomes" id="UP000248326"/>
    </source>
</evidence>
<dbReference type="Pfam" id="PF14243">
    <property type="entry name" value="R2K_3"/>
    <property type="match status" value="1"/>
</dbReference>
<sequence>MPFAGRTPDEAYAPEVDAAERHGLPHALLDLEALLDGHLTRALRWLPRHLDASPLVYRGWMLRPEAYDALHAALIERGARLLTDPSAYRFTHLLPSWYDALRDDTPRSTWIPGDTPSDVNHAHVDAALDTFGGSPLIVKDYVKSRKHEWSQACFIPDASDRPSARHVIDTFLARQGRDLVGGLVLREFERFAALSAHSKSGMPLTREHRLFVLDGKVVLSSEYWEEGEYHGETVPIHAFEALAARVPSRFFTMDVAKREDGAWRVVELGDGQVAGLPERANVDALFAALARLT</sequence>
<feature type="domain" description="ATP-grasp" evidence="1">
    <location>
        <begin position="131"/>
        <end position="289"/>
    </location>
</feature>
<name>A0A318SGU3_9DEIO</name>
<organism evidence="2 3">
    <name type="scientific">Deinococcus yavapaiensis KR-236</name>
    <dbReference type="NCBI Taxonomy" id="694435"/>
    <lineage>
        <taxon>Bacteria</taxon>
        <taxon>Thermotogati</taxon>
        <taxon>Deinococcota</taxon>
        <taxon>Deinococci</taxon>
        <taxon>Deinococcales</taxon>
        <taxon>Deinococcaceae</taxon>
        <taxon>Deinococcus</taxon>
    </lineage>
</organism>
<dbReference type="EMBL" id="QJSX01000022">
    <property type="protein sequence ID" value="PYE49494.1"/>
    <property type="molecule type" value="Genomic_DNA"/>
</dbReference>
<dbReference type="Proteomes" id="UP000248326">
    <property type="component" value="Unassembled WGS sequence"/>
</dbReference>
<reference evidence="2 3" key="1">
    <citation type="submission" date="2018-06" db="EMBL/GenBank/DDBJ databases">
        <title>Genomic Encyclopedia of Type Strains, Phase IV (KMG-IV): sequencing the most valuable type-strain genomes for metagenomic binning, comparative biology and taxonomic classification.</title>
        <authorList>
            <person name="Goeker M."/>
        </authorList>
    </citation>
    <scope>NUCLEOTIDE SEQUENCE [LARGE SCALE GENOMIC DNA]</scope>
    <source>
        <strain evidence="2 3">DSM 18048</strain>
    </source>
</reference>
<protein>
    <submittedName>
        <fullName evidence="2">Uncharacterized protein DUF4343</fullName>
    </submittedName>
</protein>
<keyword evidence="3" id="KW-1185">Reference proteome</keyword>
<evidence type="ECO:0000259" key="1">
    <source>
        <dbReference type="Pfam" id="PF14243"/>
    </source>
</evidence>